<dbReference type="AlphaFoldDB" id="W6Q953"/>
<protein>
    <submittedName>
        <fullName evidence="1">Genomic scaffold, ProqFM164S02</fullName>
    </submittedName>
</protein>
<dbReference type="EMBL" id="HG792016">
    <property type="protein sequence ID" value="CDM32930.1"/>
    <property type="molecule type" value="Genomic_DNA"/>
</dbReference>
<organism evidence="1 2">
    <name type="scientific">Penicillium roqueforti (strain FM164)</name>
    <dbReference type="NCBI Taxonomy" id="1365484"/>
    <lineage>
        <taxon>Eukaryota</taxon>
        <taxon>Fungi</taxon>
        <taxon>Dikarya</taxon>
        <taxon>Ascomycota</taxon>
        <taxon>Pezizomycotina</taxon>
        <taxon>Eurotiomycetes</taxon>
        <taxon>Eurotiomycetidae</taxon>
        <taxon>Eurotiales</taxon>
        <taxon>Aspergillaceae</taxon>
        <taxon>Penicillium</taxon>
    </lineage>
</organism>
<name>W6Q953_PENRF</name>
<sequence>MKKKSGDEISFPRTFSGKWKTGKCREFQESKTRYSPSDLPMLTHTSRCKYHIPLKLHRNYAGYAMENHHTPECTLQTIQGKPSCDHNTWGLCGSGVTKGMRSRKSGRE</sequence>
<evidence type="ECO:0000313" key="1">
    <source>
        <dbReference type="EMBL" id="CDM32930.1"/>
    </source>
</evidence>
<evidence type="ECO:0000313" key="2">
    <source>
        <dbReference type="Proteomes" id="UP000030686"/>
    </source>
</evidence>
<keyword evidence="2" id="KW-1185">Reference proteome</keyword>
<accession>W6Q953</accession>
<proteinExistence type="predicted"/>
<gene>
    <name evidence="1" type="ORF">PROQFM164_S02g003081</name>
</gene>
<reference evidence="1" key="1">
    <citation type="journal article" date="2014" name="Nat. Commun.">
        <title>Multiple recent horizontal transfers of a large genomic region in cheese making fungi.</title>
        <authorList>
            <person name="Cheeseman K."/>
            <person name="Ropars J."/>
            <person name="Renault P."/>
            <person name="Dupont J."/>
            <person name="Gouzy J."/>
            <person name="Branca A."/>
            <person name="Abraham A.L."/>
            <person name="Ceppi M."/>
            <person name="Conseiller E."/>
            <person name="Debuchy R."/>
            <person name="Malagnac F."/>
            <person name="Goarin A."/>
            <person name="Silar P."/>
            <person name="Lacoste S."/>
            <person name="Sallet E."/>
            <person name="Bensimon A."/>
            <person name="Giraud T."/>
            <person name="Brygoo Y."/>
        </authorList>
    </citation>
    <scope>NUCLEOTIDE SEQUENCE [LARGE SCALE GENOMIC DNA]</scope>
    <source>
        <strain evidence="1">FM164</strain>
    </source>
</reference>
<dbReference type="Proteomes" id="UP000030686">
    <property type="component" value="Unassembled WGS sequence"/>
</dbReference>